<evidence type="ECO:0000313" key="1">
    <source>
        <dbReference type="EMBL" id="SVC45368.1"/>
    </source>
</evidence>
<dbReference type="AlphaFoldDB" id="A0A382M9X1"/>
<sequence length="30" mass="3352">NAGGELNKAYCYFKNIDGKIIDEFTVINSN</sequence>
<organism evidence="1">
    <name type="scientific">marine metagenome</name>
    <dbReference type="NCBI Taxonomy" id="408172"/>
    <lineage>
        <taxon>unclassified sequences</taxon>
        <taxon>metagenomes</taxon>
        <taxon>ecological metagenomes</taxon>
    </lineage>
</organism>
<feature type="non-terminal residue" evidence="1">
    <location>
        <position position="1"/>
    </location>
</feature>
<reference evidence="1" key="1">
    <citation type="submission" date="2018-05" db="EMBL/GenBank/DDBJ databases">
        <authorList>
            <person name="Lanie J.A."/>
            <person name="Ng W.-L."/>
            <person name="Kazmierczak K.M."/>
            <person name="Andrzejewski T.M."/>
            <person name="Davidsen T.M."/>
            <person name="Wayne K.J."/>
            <person name="Tettelin H."/>
            <person name="Glass J.I."/>
            <person name="Rusch D."/>
            <person name="Podicherti R."/>
            <person name="Tsui H.-C.T."/>
            <person name="Winkler M.E."/>
        </authorList>
    </citation>
    <scope>NUCLEOTIDE SEQUENCE</scope>
</reference>
<proteinExistence type="predicted"/>
<name>A0A382M9X1_9ZZZZ</name>
<gene>
    <name evidence="1" type="ORF">METZ01_LOCUS298222</name>
</gene>
<dbReference type="EMBL" id="UINC01092080">
    <property type="protein sequence ID" value="SVC45368.1"/>
    <property type="molecule type" value="Genomic_DNA"/>
</dbReference>
<protein>
    <submittedName>
        <fullName evidence="1">Uncharacterized protein</fullName>
    </submittedName>
</protein>
<accession>A0A382M9X1</accession>